<name>A0A0P0YVZ3_9HYPH</name>
<dbReference type="PANTHER" id="PTHR33608:SF6">
    <property type="entry name" value="BLL2464 PROTEIN"/>
    <property type="match status" value="1"/>
</dbReference>
<organism evidence="2">
    <name type="scientific">Aureimonas altamirensis</name>
    <dbReference type="NCBI Taxonomy" id="370622"/>
    <lineage>
        <taxon>Bacteria</taxon>
        <taxon>Pseudomonadati</taxon>
        <taxon>Pseudomonadota</taxon>
        <taxon>Alphaproteobacteria</taxon>
        <taxon>Hyphomicrobiales</taxon>
        <taxon>Aurantimonadaceae</taxon>
        <taxon>Aureimonas</taxon>
    </lineage>
</organism>
<dbReference type="AlphaFoldDB" id="A0A0P0YVZ3"/>
<accession>A0A0P0YVZ3</accession>
<sequence length="299" mass="32170">MNGAGPVSDGLLPDGVERFAELAYRLRLPARGLRPGGHKGRLPGTQGLFDVHVPLTERPDPRRIDLRASLRDPFGTLLVRRDRMLAESDVHVIVDSSASMAAIGRVDRWQVATHLAAGLAHMARRSGDRVSLTAGSDGAPLHLALNRRRSFAGEVLSALGGMTPAGHRLDGLLAGIATLPTRPGIVFLISDFAFPPAMTDSLAGALSRRDLRPFLLADSLLDAPPPRFGLAQLRDAETGRRSTVLMRPTLAARWHRAAEAHARGHRHVFSAHGVSPVIIRDQIDVERLLEALLVQGAAP</sequence>
<proteinExistence type="predicted"/>
<dbReference type="EMBL" id="LC066370">
    <property type="protein sequence ID" value="BAT25648.1"/>
    <property type="molecule type" value="Genomic_DNA"/>
</dbReference>
<dbReference type="InterPro" id="IPR036465">
    <property type="entry name" value="vWFA_dom_sf"/>
</dbReference>
<protein>
    <recommendedName>
        <fullName evidence="1">DUF58 domain-containing protein</fullName>
    </recommendedName>
</protein>
<dbReference type="SUPFAM" id="SSF53300">
    <property type="entry name" value="vWA-like"/>
    <property type="match status" value="1"/>
</dbReference>
<dbReference type="InterPro" id="IPR002881">
    <property type="entry name" value="DUF58"/>
</dbReference>
<evidence type="ECO:0000313" key="2">
    <source>
        <dbReference type="EMBL" id="BAT25648.1"/>
    </source>
</evidence>
<evidence type="ECO:0000259" key="1">
    <source>
        <dbReference type="Pfam" id="PF01882"/>
    </source>
</evidence>
<dbReference type="RefSeq" id="WP_060599967.1">
    <property type="nucleotide sequence ID" value="NZ_BBWQ01000001.1"/>
</dbReference>
<reference evidence="2" key="1">
    <citation type="journal article" date="2015" name="Proc. Natl. Acad. Sci. U.S.A.">
        <title>Bacterial clade with the ribosomal RNA operon on a small plasmid rather than the chromosome.</title>
        <authorList>
            <person name="Anda M."/>
            <person name="Ohtsubo Y."/>
            <person name="Okubo T."/>
            <person name="Sugawara M."/>
            <person name="Nagata Y."/>
            <person name="Tsuda M."/>
            <person name="Minamisawa K."/>
            <person name="Mitsui H."/>
        </authorList>
    </citation>
    <scope>NUCLEOTIDE SEQUENCE</scope>
    <source>
        <strain evidence="2">DSM 21988</strain>
    </source>
</reference>
<feature type="domain" description="DUF58" evidence="1">
    <location>
        <begin position="62"/>
        <end position="261"/>
    </location>
</feature>
<dbReference type="PANTHER" id="PTHR33608">
    <property type="entry name" value="BLL2464 PROTEIN"/>
    <property type="match status" value="1"/>
</dbReference>
<dbReference type="Gene3D" id="3.40.50.410">
    <property type="entry name" value="von Willebrand factor, type A domain"/>
    <property type="match status" value="1"/>
</dbReference>
<dbReference type="Pfam" id="PF01882">
    <property type="entry name" value="DUF58"/>
    <property type="match status" value="1"/>
</dbReference>